<gene>
    <name evidence="2" type="ORF">SAMN04324258_0238</name>
</gene>
<organism evidence="2 3">
    <name type="scientific">Krasilnikoviella flava</name>
    <dbReference type="NCBI Taxonomy" id="526729"/>
    <lineage>
        <taxon>Bacteria</taxon>
        <taxon>Bacillati</taxon>
        <taxon>Actinomycetota</taxon>
        <taxon>Actinomycetes</taxon>
        <taxon>Micrococcales</taxon>
        <taxon>Promicromonosporaceae</taxon>
        <taxon>Krasilnikoviella</taxon>
    </lineage>
</organism>
<proteinExistence type="predicted"/>
<reference evidence="2 3" key="1">
    <citation type="submission" date="2017-02" db="EMBL/GenBank/DDBJ databases">
        <authorList>
            <person name="Peterson S.W."/>
        </authorList>
    </citation>
    <scope>NUCLEOTIDE SEQUENCE [LARGE SCALE GENOMIC DNA]</scope>
    <source>
        <strain evidence="2 3">DSM 21481</strain>
    </source>
</reference>
<dbReference type="InterPro" id="IPR027417">
    <property type="entry name" value="P-loop_NTPase"/>
</dbReference>
<dbReference type="RefSeq" id="WP_079569895.1">
    <property type="nucleotide sequence ID" value="NZ_FUZQ01000001.1"/>
</dbReference>
<name>A0A1T5IAK3_9MICO</name>
<dbReference type="EMBL" id="FUZQ01000001">
    <property type="protein sequence ID" value="SKC36110.1"/>
    <property type="molecule type" value="Genomic_DNA"/>
</dbReference>
<dbReference type="SUPFAM" id="SSF52540">
    <property type="entry name" value="P-loop containing nucleoside triphosphate hydrolases"/>
    <property type="match status" value="1"/>
</dbReference>
<evidence type="ECO:0008006" key="4">
    <source>
        <dbReference type="Google" id="ProtNLM"/>
    </source>
</evidence>
<dbReference type="AlphaFoldDB" id="A0A1T5IAK3"/>
<dbReference type="Proteomes" id="UP000189777">
    <property type="component" value="Unassembled WGS sequence"/>
</dbReference>
<evidence type="ECO:0000313" key="3">
    <source>
        <dbReference type="Proteomes" id="UP000189777"/>
    </source>
</evidence>
<sequence length="404" mass="44829">MSTSTAPSTSLQLPERAVLLHIGLMKTGTTSLQNAAAALRPELLAQGVRYPGTTVNHRSAVNDFMGHSWGWDTTPVHGAWSRLRAEIDRDAGNRIWVGHEFGANADDATALRWRAELGERAHVVVTLRNYASILPSLWQQMTKEGERAGFEQWLRGVLSDDPADELRSFRDRIDQGRVVTRWAEAFGPQNVTVVVVDKSTPELLFDAFESMLGLEPGLLSTAKLDGKASNRGMSLEEAELLRLLNHKLRKQLAWLEYCKWLRDSASTSVLRYRRTGDHDTKLVLPTWAAQVAQERAATHVEQIVASGVRVVGDLEHLRAEVRSAEDPPMRSAVVPIDAAVEAILGVIRQGRREEDRLATAREEIAALEADARARRKTGPALSEASGRELVRALGSRVKRRLRRG</sequence>
<accession>A0A1T5IAK3</accession>
<dbReference type="OrthoDB" id="5144031at2"/>
<dbReference type="Gene3D" id="3.40.50.300">
    <property type="entry name" value="P-loop containing nucleotide triphosphate hydrolases"/>
    <property type="match status" value="1"/>
</dbReference>
<protein>
    <recommendedName>
        <fullName evidence="4">Sulfotransferase family protein</fullName>
    </recommendedName>
</protein>
<evidence type="ECO:0000313" key="2">
    <source>
        <dbReference type="EMBL" id="SKC36110.1"/>
    </source>
</evidence>
<keyword evidence="3" id="KW-1185">Reference proteome</keyword>
<evidence type="ECO:0000256" key="1">
    <source>
        <dbReference type="SAM" id="Coils"/>
    </source>
</evidence>
<dbReference type="STRING" id="526729.SAMN04324258_0238"/>
<feature type="coiled-coil region" evidence="1">
    <location>
        <begin position="350"/>
        <end position="377"/>
    </location>
</feature>
<keyword evidence="1" id="KW-0175">Coiled coil</keyword>